<feature type="compositionally biased region" description="Basic and acidic residues" evidence="1">
    <location>
        <begin position="606"/>
        <end position="617"/>
    </location>
</feature>
<comment type="caution">
    <text evidence="3">The sequence shown here is derived from an EMBL/GenBank/DDBJ whole genome shotgun (WGS) entry which is preliminary data.</text>
</comment>
<feature type="compositionally biased region" description="Acidic residues" evidence="1">
    <location>
        <begin position="169"/>
        <end position="180"/>
    </location>
</feature>
<feature type="compositionally biased region" description="Polar residues" evidence="1">
    <location>
        <begin position="1166"/>
        <end position="1177"/>
    </location>
</feature>
<feature type="compositionally biased region" description="Basic and acidic residues" evidence="1">
    <location>
        <begin position="1250"/>
        <end position="1270"/>
    </location>
</feature>
<feature type="region of interest" description="Disordered" evidence="1">
    <location>
        <begin position="25"/>
        <end position="123"/>
    </location>
</feature>
<reference evidence="3 4" key="1">
    <citation type="submission" date="2012-10" db="EMBL/GenBank/DDBJ databases">
        <title>Genome sequencing and analysis of entomopathogenic fungi Beauveria bassiana D1-5.</title>
        <authorList>
            <person name="Li Q."/>
            <person name="Wang L."/>
            <person name="Zhang Z."/>
            <person name="Wang Q."/>
            <person name="Ren J."/>
            <person name="Wang M."/>
            <person name="Xu W."/>
            <person name="Wang J."/>
            <person name="Lu Y."/>
            <person name="Du Q."/>
            <person name="Sun Z."/>
        </authorList>
    </citation>
    <scope>NUCLEOTIDE SEQUENCE [LARGE SCALE GENOMIC DNA]</scope>
    <source>
        <strain evidence="3 4">D1-5</strain>
    </source>
</reference>
<dbReference type="CDD" id="cd00180">
    <property type="entry name" value="PKc"/>
    <property type="match status" value="1"/>
</dbReference>
<dbReference type="HOGENOM" id="CLU_251948_0_0_1"/>
<dbReference type="GO" id="GO:0005524">
    <property type="term" value="F:ATP binding"/>
    <property type="evidence" value="ECO:0007669"/>
    <property type="project" value="InterPro"/>
</dbReference>
<evidence type="ECO:0000313" key="4">
    <source>
        <dbReference type="Proteomes" id="UP000030106"/>
    </source>
</evidence>
<organism evidence="3 4">
    <name type="scientific">Beauveria bassiana D1-5</name>
    <dbReference type="NCBI Taxonomy" id="1245745"/>
    <lineage>
        <taxon>Eukaryota</taxon>
        <taxon>Fungi</taxon>
        <taxon>Dikarya</taxon>
        <taxon>Ascomycota</taxon>
        <taxon>Pezizomycotina</taxon>
        <taxon>Sordariomycetes</taxon>
        <taxon>Hypocreomycetidae</taxon>
        <taxon>Hypocreales</taxon>
        <taxon>Cordycipitaceae</taxon>
        <taxon>Beauveria</taxon>
    </lineage>
</organism>
<feature type="compositionally biased region" description="Low complexity" evidence="1">
    <location>
        <begin position="805"/>
        <end position="842"/>
    </location>
</feature>
<proteinExistence type="predicted"/>
<evidence type="ECO:0000259" key="2">
    <source>
        <dbReference type="PROSITE" id="PS50011"/>
    </source>
</evidence>
<feature type="compositionally biased region" description="Polar residues" evidence="1">
    <location>
        <begin position="1083"/>
        <end position="1096"/>
    </location>
</feature>
<accession>A0A0A2W298</accession>
<feature type="region of interest" description="Disordered" evidence="1">
    <location>
        <begin position="1083"/>
        <end position="1128"/>
    </location>
</feature>
<protein>
    <recommendedName>
        <fullName evidence="2">Protein kinase domain-containing protein</fullName>
    </recommendedName>
</protein>
<dbReference type="InterPro" id="IPR050167">
    <property type="entry name" value="Ser_Thr_protein_kinase"/>
</dbReference>
<dbReference type="InterPro" id="IPR000719">
    <property type="entry name" value="Prot_kinase_dom"/>
</dbReference>
<dbReference type="PROSITE" id="PS50011">
    <property type="entry name" value="PROTEIN_KINASE_DOM"/>
    <property type="match status" value="1"/>
</dbReference>
<feature type="compositionally biased region" description="Low complexity" evidence="1">
    <location>
        <begin position="759"/>
        <end position="775"/>
    </location>
</feature>
<feature type="compositionally biased region" description="Low complexity" evidence="1">
    <location>
        <begin position="855"/>
        <end position="871"/>
    </location>
</feature>
<evidence type="ECO:0000313" key="3">
    <source>
        <dbReference type="EMBL" id="KGQ12732.1"/>
    </source>
</evidence>
<feature type="region of interest" description="Disordered" evidence="1">
    <location>
        <begin position="1166"/>
        <end position="1322"/>
    </location>
</feature>
<dbReference type="Gene3D" id="1.10.510.10">
    <property type="entry name" value="Transferase(Phosphotransferase) domain 1"/>
    <property type="match status" value="1"/>
</dbReference>
<dbReference type="SUPFAM" id="SSF56112">
    <property type="entry name" value="Protein kinase-like (PK-like)"/>
    <property type="match status" value="1"/>
</dbReference>
<feature type="domain" description="Protein kinase" evidence="2">
    <location>
        <begin position="350"/>
        <end position="594"/>
    </location>
</feature>
<dbReference type="STRING" id="1245745.A0A0A2W298"/>
<dbReference type="InterPro" id="IPR011009">
    <property type="entry name" value="Kinase-like_dom_sf"/>
</dbReference>
<feature type="compositionally biased region" description="Polar residues" evidence="1">
    <location>
        <begin position="620"/>
        <end position="637"/>
    </location>
</feature>
<evidence type="ECO:0000256" key="1">
    <source>
        <dbReference type="SAM" id="MobiDB-lite"/>
    </source>
</evidence>
<dbReference type="Pfam" id="PF00069">
    <property type="entry name" value="Pkinase"/>
    <property type="match status" value="1"/>
</dbReference>
<feature type="compositionally biased region" description="Low complexity" evidence="1">
    <location>
        <begin position="725"/>
        <end position="745"/>
    </location>
</feature>
<gene>
    <name evidence="3" type="ORF">BBAD15_g1493</name>
</gene>
<feature type="compositionally biased region" description="Polar residues" evidence="1">
    <location>
        <begin position="1229"/>
        <end position="1245"/>
    </location>
</feature>
<feature type="region of interest" description="Disordered" evidence="1">
    <location>
        <begin position="675"/>
        <end position="888"/>
    </location>
</feature>
<dbReference type="GO" id="GO:0007165">
    <property type="term" value="P:signal transduction"/>
    <property type="evidence" value="ECO:0007669"/>
    <property type="project" value="TreeGrafter"/>
</dbReference>
<feature type="compositionally biased region" description="Polar residues" evidence="1">
    <location>
        <begin position="1285"/>
        <end position="1320"/>
    </location>
</feature>
<feature type="compositionally biased region" description="Low complexity" evidence="1">
    <location>
        <begin position="782"/>
        <end position="792"/>
    </location>
</feature>
<feature type="compositionally biased region" description="Pro residues" evidence="1">
    <location>
        <begin position="746"/>
        <end position="758"/>
    </location>
</feature>
<feature type="compositionally biased region" description="Basic and acidic residues" evidence="1">
    <location>
        <begin position="844"/>
        <end position="854"/>
    </location>
</feature>
<dbReference type="EMBL" id="ANFO01000092">
    <property type="protein sequence ID" value="KGQ12732.1"/>
    <property type="molecule type" value="Genomic_DNA"/>
</dbReference>
<feature type="region of interest" description="Disordered" evidence="1">
    <location>
        <begin position="605"/>
        <end position="657"/>
    </location>
</feature>
<name>A0A0A2W298_BEABA</name>
<feature type="compositionally biased region" description="Polar residues" evidence="1">
    <location>
        <begin position="1186"/>
        <end position="1208"/>
    </location>
</feature>
<dbReference type="PANTHER" id="PTHR23257">
    <property type="entry name" value="SERINE-THREONINE PROTEIN KINASE"/>
    <property type="match status" value="1"/>
</dbReference>
<dbReference type="GO" id="GO:0005737">
    <property type="term" value="C:cytoplasm"/>
    <property type="evidence" value="ECO:0007669"/>
    <property type="project" value="TreeGrafter"/>
</dbReference>
<dbReference type="eggNOG" id="KOG0583">
    <property type="taxonomic scope" value="Eukaryota"/>
</dbReference>
<dbReference type="OrthoDB" id="635774at2759"/>
<feature type="compositionally biased region" description="Polar residues" evidence="1">
    <location>
        <begin position="49"/>
        <end position="67"/>
    </location>
</feature>
<feature type="compositionally biased region" description="Low complexity" evidence="1">
    <location>
        <begin position="700"/>
        <end position="717"/>
    </location>
</feature>
<dbReference type="GO" id="GO:0004672">
    <property type="term" value="F:protein kinase activity"/>
    <property type="evidence" value="ECO:0007669"/>
    <property type="project" value="InterPro"/>
</dbReference>
<feature type="compositionally biased region" description="Basic and acidic residues" evidence="1">
    <location>
        <begin position="101"/>
        <end position="122"/>
    </location>
</feature>
<dbReference type="Proteomes" id="UP000030106">
    <property type="component" value="Unassembled WGS sequence"/>
</dbReference>
<feature type="region of interest" description="Disordered" evidence="1">
    <location>
        <begin position="903"/>
        <end position="970"/>
    </location>
</feature>
<feature type="compositionally biased region" description="Polar residues" evidence="1">
    <location>
        <begin position="1104"/>
        <end position="1128"/>
    </location>
</feature>
<feature type="compositionally biased region" description="Low complexity" evidence="1">
    <location>
        <begin position="638"/>
        <end position="657"/>
    </location>
</feature>
<feature type="compositionally biased region" description="Basic and acidic residues" evidence="1">
    <location>
        <begin position="675"/>
        <end position="685"/>
    </location>
</feature>
<feature type="region of interest" description="Disordered" evidence="1">
    <location>
        <begin position="165"/>
        <end position="206"/>
    </location>
</feature>
<sequence>MEAQPDHDSQAASVYHPDQAMLHLLRASYPDYSPQHPVPPSLSSQPSPNAQKYTPPTTHSDVPSTHRSPIGFAPLPNQDHIRRPAREVVPGLPRTQTLKRQLSERREHLTPVEMPPEERRAVSSDIKSPFSILTGRDHASFATPSAFDSAFDAYSDLAFSATSSPRLLEEEELQNSEDDEEPRRKAPMHVPPPTLQPGVTLIPGTNLPDTTNMSREKFDALIQSELENVWILNLSMHFRDRSKREKFFLTYRERETIWRRVTISLDYREAPPDSLEGELAEMKLQRDKSAKIYEALRDSLPDIHFYDTTTNLTLKTSEGRLHVHVVEDANEKIEYPRVETLRHLNCLMVKECDIVFDSHMSGFVYKIRVGDQVMVKKEVPGAETVEEFLYEIHALHSLQDSDHVIRFRGLVTDDDDEIVKALLLDYCPGGTLMDKIYDDCKTTYLGIPWRKRERWARQVIHGVADLHESGFVQGDLTLANVVLDDKEDARIIDVNRRGCPVGWEPPEAKPLVDTNQRLSLYIGVKSDLFQLGMLLWALAMEEDEPEIQGRPLLLGPEVNIPDWYRQITEICLSHDPRSRLMASQLLTMIPDQFFTPAYSRIASRPAVDHRHSPRELSEESALNTAPTSEIKNEQLTFPQRGRSPPSPIPSDSSRQRQTGWAANIPVAASYDDMAAKAKRYQEASRNRNSMPTPDSENRTQQQQPQPQSQQHQSSQHQPAPPLPQPQQHQPQQHQPSPPQHKQQFKPPQPQSQHSPPPQQQQQQHPPQPQQQYPQQQHPPPQQQQHPQQQQPQLRNEQHRHQLLYQPQPEQPQQQQQQQSETEQPQLVSLQPQQHQPQQNQQRHWQHELQSEHHQPQYQHQPEQHQLQYQQHQTHHQSQHRQPQYQPASIPLPQLQHHYRPQYQQYQHQQPTDLAPARSQDRERSFLGDASNDSATPPASFAAMLPPKQPSPSKRLTPPKQPTPPTQTSTYLDTVDSDISMWSPSEETVAYHSSTSPPHDLVTKIHDELLEDLERNGAARSALQAIFGRNNDEYAPAAQNTAQLHNDSTVSKYPTQRADESINIPPIPARPDNTSSTLQITTQLDKSASEIPRTTMQRADDSFNPPATAQLENASNSRPSISKLAQQDHASLQTNMPLEKGLTDYPTTAKKDSDASTVCQLTTQWPDDAVTTPQTTPQRIDHGSYAPETTTQRGNNVATNRNSSTQWTHDTALDPQMSPKRVGIQRDESASMNTKTTAEQGENASNVPRADCQRDDNASIKDRSSFQREHNATVTLQTTAEREQNTKMASQIAAQWERNTTVASQTATQLENSSTMPQTTDQLDDNVSVASCISRTSSPDGDLEGGAQLSRSDTAFSVVNTHFQRPEYTTTSKVPLETIIDTPLTVFDQHSMDKPNGGLPSLGHGQGITVPLHTDLKTDIRFDSSLWPDTTRRFMTDTKS</sequence>